<evidence type="ECO:0000313" key="4">
    <source>
        <dbReference type="Proteomes" id="UP000659654"/>
    </source>
</evidence>
<dbReference type="AlphaFoldDB" id="A0A7I8WTM3"/>
<evidence type="ECO:0000256" key="2">
    <source>
        <dbReference type="SAM" id="SignalP"/>
    </source>
</evidence>
<dbReference type="PROSITE" id="PS51257">
    <property type="entry name" value="PROKAR_LIPOPROTEIN"/>
    <property type="match status" value="1"/>
</dbReference>
<feature type="compositionally biased region" description="Pro residues" evidence="1">
    <location>
        <begin position="80"/>
        <end position="92"/>
    </location>
</feature>
<dbReference type="EMBL" id="CAJFCV020000004">
    <property type="protein sequence ID" value="CAG9116056.1"/>
    <property type="molecule type" value="Genomic_DNA"/>
</dbReference>
<evidence type="ECO:0000256" key="1">
    <source>
        <dbReference type="SAM" id="MobiDB-lite"/>
    </source>
</evidence>
<reference evidence="3" key="1">
    <citation type="submission" date="2020-09" db="EMBL/GenBank/DDBJ databases">
        <authorList>
            <person name="Kikuchi T."/>
        </authorList>
    </citation>
    <scope>NUCLEOTIDE SEQUENCE</scope>
    <source>
        <strain evidence="3">Ka4C1</strain>
    </source>
</reference>
<dbReference type="Proteomes" id="UP000582659">
    <property type="component" value="Unassembled WGS sequence"/>
</dbReference>
<accession>A0A7I8WTM3</accession>
<protein>
    <submittedName>
        <fullName evidence="3">(pine wood nematode) hypothetical protein</fullName>
    </submittedName>
</protein>
<feature type="compositionally biased region" description="Basic and acidic residues" evidence="1">
    <location>
        <begin position="194"/>
        <end position="205"/>
    </location>
</feature>
<feature type="chain" id="PRO_5035412474" evidence="2">
    <location>
        <begin position="22"/>
        <end position="258"/>
    </location>
</feature>
<dbReference type="Proteomes" id="UP000659654">
    <property type="component" value="Unassembled WGS sequence"/>
</dbReference>
<dbReference type="EMBL" id="CAJFDI010000004">
    <property type="protein sequence ID" value="CAD5226655.1"/>
    <property type="molecule type" value="Genomic_DNA"/>
</dbReference>
<feature type="signal peptide" evidence="2">
    <location>
        <begin position="1"/>
        <end position="21"/>
    </location>
</feature>
<organism evidence="3 4">
    <name type="scientific">Bursaphelenchus xylophilus</name>
    <name type="common">Pinewood nematode worm</name>
    <name type="synonym">Aphelenchoides xylophilus</name>
    <dbReference type="NCBI Taxonomy" id="6326"/>
    <lineage>
        <taxon>Eukaryota</taxon>
        <taxon>Metazoa</taxon>
        <taxon>Ecdysozoa</taxon>
        <taxon>Nematoda</taxon>
        <taxon>Chromadorea</taxon>
        <taxon>Rhabditida</taxon>
        <taxon>Tylenchina</taxon>
        <taxon>Tylenchomorpha</taxon>
        <taxon>Aphelenchoidea</taxon>
        <taxon>Aphelenchoididae</taxon>
        <taxon>Bursaphelenchus</taxon>
    </lineage>
</organism>
<sequence>MLLRKVTAVIIIMGMPSIGLACIGGFGGGGQSCCPPHSGPICGSSAPSCGGGYGSSYSAPQYAAPPPANYNPPQIAYPAAPQPQPLPAPPQGPSTYGSAYLSVPLPPQDSYQQQPGHYINSNNHPHGPSGGNYNIPSNFSPPGHVPPSVGVGKATYSSYKNAHVKIGDENSHMIHEPFGNVEEEEKDISNGRQKQVEGSKKHQETNSEPTDEDKSKKPEKDEGPIEITESSISAVSRPDASVREYGEEEHSTGYKFKS</sequence>
<name>A0A7I8WTM3_BURXY</name>
<feature type="compositionally biased region" description="Polar residues" evidence="1">
    <location>
        <begin position="109"/>
        <end position="124"/>
    </location>
</feature>
<feature type="compositionally biased region" description="Basic and acidic residues" evidence="1">
    <location>
        <begin position="212"/>
        <end position="223"/>
    </location>
</feature>
<feature type="compositionally biased region" description="Basic and acidic residues" evidence="1">
    <location>
        <begin position="240"/>
        <end position="252"/>
    </location>
</feature>
<keyword evidence="2" id="KW-0732">Signal</keyword>
<comment type="caution">
    <text evidence="3">The sequence shown here is derived from an EMBL/GenBank/DDBJ whole genome shotgun (WGS) entry which is preliminary data.</text>
</comment>
<proteinExistence type="predicted"/>
<feature type="region of interest" description="Disordered" evidence="1">
    <location>
        <begin position="73"/>
        <end position="146"/>
    </location>
</feature>
<feature type="region of interest" description="Disordered" evidence="1">
    <location>
        <begin position="176"/>
        <end position="258"/>
    </location>
</feature>
<gene>
    <name evidence="3" type="ORF">BXYJ_LOCUS9200</name>
</gene>
<dbReference type="OrthoDB" id="10670784at2759"/>
<keyword evidence="4" id="KW-1185">Reference proteome</keyword>
<evidence type="ECO:0000313" key="3">
    <source>
        <dbReference type="EMBL" id="CAD5226655.1"/>
    </source>
</evidence>